<evidence type="ECO:0000313" key="4">
    <source>
        <dbReference type="EMBL" id="RNM13156.1"/>
    </source>
</evidence>
<evidence type="ECO:0000256" key="1">
    <source>
        <dbReference type="ARBA" id="ARBA00023125"/>
    </source>
</evidence>
<organism evidence="4 5">
    <name type="scientific">Nocardioides pocheonensis</name>
    <dbReference type="NCBI Taxonomy" id="661485"/>
    <lineage>
        <taxon>Bacteria</taxon>
        <taxon>Bacillati</taxon>
        <taxon>Actinomycetota</taxon>
        <taxon>Actinomycetes</taxon>
        <taxon>Propionibacteriales</taxon>
        <taxon>Nocardioidaceae</taxon>
        <taxon>Nocardioides</taxon>
    </lineage>
</organism>
<dbReference type="Proteomes" id="UP000279994">
    <property type="component" value="Unassembled WGS sequence"/>
</dbReference>
<dbReference type="GO" id="GO:0003677">
    <property type="term" value="F:DNA binding"/>
    <property type="evidence" value="ECO:0007669"/>
    <property type="project" value="UniProtKB-KW"/>
</dbReference>
<comment type="caution">
    <text evidence="4">The sequence shown here is derived from an EMBL/GenBank/DDBJ whole genome shotgun (WGS) entry which is preliminary data.</text>
</comment>
<dbReference type="GO" id="GO:0016746">
    <property type="term" value="F:acyltransferase activity"/>
    <property type="evidence" value="ECO:0007669"/>
    <property type="project" value="InterPro"/>
</dbReference>
<evidence type="ECO:0000313" key="5">
    <source>
        <dbReference type="Proteomes" id="UP000279994"/>
    </source>
</evidence>
<accession>A0A3N0GLS7</accession>
<proteinExistence type="predicted"/>
<gene>
    <name evidence="4" type="ORF">EFL26_17205</name>
</gene>
<feature type="compositionally biased region" description="Low complexity" evidence="2">
    <location>
        <begin position="30"/>
        <end position="48"/>
    </location>
</feature>
<evidence type="ECO:0000259" key="3">
    <source>
        <dbReference type="Pfam" id="PF23359"/>
    </source>
</evidence>
<evidence type="ECO:0000256" key="2">
    <source>
        <dbReference type="SAM" id="MobiDB-lite"/>
    </source>
</evidence>
<dbReference type="OrthoDB" id="4113332at2"/>
<dbReference type="EMBL" id="RJSF01000043">
    <property type="protein sequence ID" value="RNM13156.1"/>
    <property type="molecule type" value="Genomic_DNA"/>
</dbReference>
<sequence>MKVTIDSSESLESAIRVLSAMYDVTLTVATETPTPAPESAPTKKASSARNAKRSGSVKAAPVAVTAKRPARASRTTAANVSASELRSWARANGYDVSNHGRLPASLATAYREAHKKN</sequence>
<name>A0A3N0GLS7_9ACTN</name>
<dbReference type="InterPro" id="IPR055370">
    <property type="entry name" value="Lsr2_DNA-bd"/>
</dbReference>
<reference evidence="4 5" key="1">
    <citation type="submission" date="2018-11" db="EMBL/GenBank/DDBJ databases">
        <authorList>
            <person name="Li F."/>
        </authorList>
    </citation>
    <scope>NUCLEOTIDE SEQUENCE [LARGE SCALE GENOMIC DNA]</scope>
    <source>
        <strain evidence="4 5">Gsoil 818</strain>
    </source>
</reference>
<dbReference type="Pfam" id="PF23359">
    <property type="entry name" value="Lsr2_DNA-bd"/>
    <property type="match status" value="1"/>
</dbReference>
<feature type="domain" description="Lsr2 DNA-binding" evidence="3">
    <location>
        <begin position="82"/>
        <end position="113"/>
    </location>
</feature>
<feature type="region of interest" description="Disordered" evidence="2">
    <location>
        <begin position="30"/>
        <end position="78"/>
    </location>
</feature>
<dbReference type="InterPro" id="IPR036625">
    <property type="entry name" value="E3-bd_dom_sf"/>
</dbReference>
<dbReference type="Gene3D" id="4.10.320.10">
    <property type="entry name" value="E3-binding domain"/>
    <property type="match status" value="1"/>
</dbReference>
<dbReference type="RefSeq" id="WP_123224131.1">
    <property type="nucleotide sequence ID" value="NZ_RJSF01000043.1"/>
</dbReference>
<dbReference type="AlphaFoldDB" id="A0A3N0GLS7"/>
<protein>
    <recommendedName>
        <fullName evidence="3">Lsr2 DNA-binding domain-containing protein</fullName>
    </recommendedName>
</protein>
<keyword evidence="5" id="KW-1185">Reference proteome</keyword>
<keyword evidence="1" id="KW-0238">DNA-binding</keyword>